<sequence length="175" mass="20048">MVQITLADAIVLRNQIAKRIQELIADRNQVAYVTAPKGEKYDAPAQTVDELSGQLDRVRTQYLQLDYLIHQANVQHTIQWKDQLHSIVTAIELAKQMRGEISALKKFATSDKQSYRSDYGSDTMMITHAQFEPSTYKEKTLQISKQVNRLSSLIEAKNHEIKLHFPEATDYLADE</sequence>
<protein>
    <submittedName>
        <fullName evidence="1">Uncharacterized protein</fullName>
    </submittedName>
</protein>
<organism evidence="1 2">
    <name type="scientific">Marininema halotolerans</name>
    <dbReference type="NCBI Taxonomy" id="1155944"/>
    <lineage>
        <taxon>Bacteria</taxon>
        <taxon>Bacillati</taxon>
        <taxon>Bacillota</taxon>
        <taxon>Bacilli</taxon>
        <taxon>Bacillales</taxon>
        <taxon>Thermoactinomycetaceae</taxon>
        <taxon>Marininema</taxon>
    </lineage>
</organism>
<gene>
    <name evidence="1" type="ORF">SAMN05444972_101384</name>
</gene>
<evidence type="ECO:0000313" key="2">
    <source>
        <dbReference type="Proteomes" id="UP000198660"/>
    </source>
</evidence>
<accession>A0A1I6P601</accession>
<keyword evidence="2" id="KW-1185">Reference proteome</keyword>
<proteinExistence type="predicted"/>
<dbReference type="AlphaFoldDB" id="A0A1I6P601"/>
<reference evidence="2" key="1">
    <citation type="submission" date="2016-10" db="EMBL/GenBank/DDBJ databases">
        <authorList>
            <person name="Varghese N."/>
            <person name="Submissions S."/>
        </authorList>
    </citation>
    <scope>NUCLEOTIDE SEQUENCE [LARGE SCALE GENOMIC DNA]</scope>
    <source>
        <strain evidence="2">DSM 45789</strain>
    </source>
</reference>
<dbReference type="Proteomes" id="UP000198660">
    <property type="component" value="Unassembled WGS sequence"/>
</dbReference>
<evidence type="ECO:0000313" key="1">
    <source>
        <dbReference type="EMBL" id="SFS35644.1"/>
    </source>
</evidence>
<name>A0A1I6P601_9BACL</name>
<dbReference type="Gene3D" id="6.10.320.10">
    <property type="match status" value="1"/>
</dbReference>
<dbReference type="EMBL" id="FPAA01000001">
    <property type="protein sequence ID" value="SFS35644.1"/>
    <property type="molecule type" value="Genomic_DNA"/>
</dbReference>